<feature type="chain" id="PRO_5045392879" description="Outer membrane protein beta-barrel domain-containing protein" evidence="1">
    <location>
        <begin position="24"/>
        <end position="222"/>
    </location>
</feature>
<reference evidence="4" key="1">
    <citation type="journal article" date="2019" name="Int. J. Syst. Evol. Microbiol.">
        <title>The Global Catalogue of Microorganisms (GCM) 10K type strain sequencing project: providing services to taxonomists for standard genome sequencing and annotation.</title>
        <authorList>
            <consortium name="The Broad Institute Genomics Platform"/>
            <consortium name="The Broad Institute Genome Sequencing Center for Infectious Disease"/>
            <person name="Wu L."/>
            <person name="Ma J."/>
        </authorList>
    </citation>
    <scope>NUCLEOTIDE SEQUENCE [LARGE SCALE GENOMIC DNA]</scope>
    <source>
        <strain evidence="4">JCM 31921</strain>
    </source>
</reference>
<name>A0ABP8MSA6_9BACT</name>
<evidence type="ECO:0000313" key="4">
    <source>
        <dbReference type="Proteomes" id="UP001501410"/>
    </source>
</evidence>
<evidence type="ECO:0000313" key="3">
    <source>
        <dbReference type="EMBL" id="GAA4453463.1"/>
    </source>
</evidence>
<organism evidence="3 4">
    <name type="scientific">Rurimicrobium arvi</name>
    <dbReference type="NCBI Taxonomy" id="2049916"/>
    <lineage>
        <taxon>Bacteria</taxon>
        <taxon>Pseudomonadati</taxon>
        <taxon>Bacteroidota</taxon>
        <taxon>Chitinophagia</taxon>
        <taxon>Chitinophagales</taxon>
        <taxon>Chitinophagaceae</taxon>
        <taxon>Rurimicrobium</taxon>
    </lineage>
</organism>
<protein>
    <recommendedName>
        <fullName evidence="2">Outer membrane protein beta-barrel domain-containing protein</fullName>
    </recommendedName>
</protein>
<dbReference type="InterPro" id="IPR025665">
    <property type="entry name" value="Beta-barrel_OMP_2"/>
</dbReference>
<dbReference type="EMBL" id="BAABEZ010000022">
    <property type="protein sequence ID" value="GAA4453463.1"/>
    <property type="molecule type" value="Genomic_DNA"/>
</dbReference>
<comment type="caution">
    <text evidence="3">The sequence shown here is derived from an EMBL/GenBank/DDBJ whole genome shotgun (WGS) entry which is preliminary data.</text>
</comment>
<keyword evidence="1" id="KW-0732">Signal</keyword>
<keyword evidence="4" id="KW-1185">Reference proteome</keyword>
<sequence length="222" mass="24950">MKPRFFLLLLTAASLMIQKTAFAQNPSNYYVEEPKTFVGGLVAGANFTQVDGDSYKGYHRIGLTTGVVAYVYFLPKIAGSIELLFSQKGAKSNGGQLSNNGQTLITKQNILLNYAEIPVQLNFFDNKKNHAGVGLSYSQLINSKEEIEGTNKSLVYNPDDYPFRKMDLNFILSGEGHLYKGLFAGIRFQYSLLSIRSKVDPEFGNPQQYNNVFSLRLMYIFY</sequence>
<evidence type="ECO:0000259" key="2">
    <source>
        <dbReference type="Pfam" id="PF13568"/>
    </source>
</evidence>
<gene>
    <name evidence="3" type="ORF">GCM10023092_13880</name>
</gene>
<feature type="domain" description="Outer membrane protein beta-barrel" evidence="2">
    <location>
        <begin position="22"/>
        <end position="195"/>
    </location>
</feature>
<feature type="signal peptide" evidence="1">
    <location>
        <begin position="1"/>
        <end position="23"/>
    </location>
</feature>
<proteinExistence type="predicted"/>
<dbReference type="RefSeq" id="WP_344824492.1">
    <property type="nucleotide sequence ID" value="NZ_BAABEZ010000022.1"/>
</dbReference>
<accession>A0ABP8MSA6</accession>
<dbReference type="Pfam" id="PF13568">
    <property type="entry name" value="OMP_b-brl_2"/>
    <property type="match status" value="1"/>
</dbReference>
<evidence type="ECO:0000256" key="1">
    <source>
        <dbReference type="SAM" id="SignalP"/>
    </source>
</evidence>
<dbReference type="Proteomes" id="UP001501410">
    <property type="component" value="Unassembled WGS sequence"/>
</dbReference>